<dbReference type="InterPro" id="IPR045000">
    <property type="entry name" value="TR"/>
</dbReference>
<keyword evidence="1" id="KW-0521">NADP</keyword>
<dbReference type="Proteomes" id="UP000288805">
    <property type="component" value="Unassembled WGS sequence"/>
</dbReference>
<evidence type="ECO:0000256" key="3">
    <source>
        <dbReference type="ARBA" id="ARBA00025714"/>
    </source>
</evidence>
<protein>
    <submittedName>
        <fullName evidence="4">Tropinone reductase-like</fullName>
    </submittedName>
</protein>
<comment type="caution">
    <text evidence="4">The sequence shown here is derived from an EMBL/GenBank/DDBJ whole genome shotgun (WGS) entry which is preliminary data.</text>
</comment>
<comment type="similarity">
    <text evidence="3">Belongs to the short-chain dehydrogenases/reductases (SDR) family. SDR65C subfamily.</text>
</comment>
<proteinExistence type="inferred from homology"/>
<dbReference type="GO" id="GO:0016491">
    <property type="term" value="F:oxidoreductase activity"/>
    <property type="evidence" value="ECO:0007669"/>
    <property type="project" value="UniProtKB-KW"/>
</dbReference>
<evidence type="ECO:0000313" key="5">
    <source>
        <dbReference type="Proteomes" id="UP000288805"/>
    </source>
</evidence>
<evidence type="ECO:0000256" key="1">
    <source>
        <dbReference type="ARBA" id="ARBA00022857"/>
    </source>
</evidence>
<dbReference type="PANTHER" id="PTHR42898:SF79">
    <property type="entry name" value="NAD(P)-BINDING ROSSMANN-FOLD PROTEIN"/>
    <property type="match status" value="1"/>
</dbReference>
<dbReference type="SUPFAM" id="SSF51735">
    <property type="entry name" value="NAD(P)-binding Rossmann-fold domains"/>
    <property type="match status" value="1"/>
</dbReference>
<dbReference type="InterPro" id="IPR036291">
    <property type="entry name" value="NAD(P)-bd_dom_sf"/>
</dbReference>
<organism evidence="4 5">
    <name type="scientific">Vitis vinifera</name>
    <name type="common">Grape</name>
    <dbReference type="NCBI Taxonomy" id="29760"/>
    <lineage>
        <taxon>Eukaryota</taxon>
        <taxon>Viridiplantae</taxon>
        <taxon>Streptophyta</taxon>
        <taxon>Embryophyta</taxon>
        <taxon>Tracheophyta</taxon>
        <taxon>Spermatophyta</taxon>
        <taxon>Magnoliopsida</taxon>
        <taxon>eudicotyledons</taxon>
        <taxon>Gunneridae</taxon>
        <taxon>Pentapetalae</taxon>
        <taxon>rosids</taxon>
        <taxon>Vitales</taxon>
        <taxon>Vitaceae</taxon>
        <taxon>Viteae</taxon>
        <taxon>Vitis</taxon>
    </lineage>
</organism>
<dbReference type="PANTHER" id="PTHR42898">
    <property type="entry name" value="TROPINONE REDUCTASE"/>
    <property type="match status" value="1"/>
</dbReference>
<sequence>MGAISKSKGAGCFLLKIVARVEIHLCMQAVFIVDCASPQCKRTHEENPWHPFIYSHVIVNGKWRSLILQCDIPIHVKMVVATGASMDANGDECIFEDWCALFSPKSGCPCRLWTGNRMKPSSMRVALSLLTFGRCNLLALNQWRALEDIMEILWKLGCGPLKSCNRGNACAWTGCLQLIDDPSTEENLKRTISRTPICRMGEPDEVSSLVAFICFPTASYITGQVICVDGEYSVTVF</sequence>
<gene>
    <name evidence="4" type="primary">TRNH_0</name>
    <name evidence="4" type="ORF">CK203_106801</name>
</gene>
<dbReference type="EMBL" id="QGNW01002100">
    <property type="protein sequence ID" value="RVW25340.1"/>
    <property type="molecule type" value="Genomic_DNA"/>
</dbReference>
<reference evidence="4 5" key="1">
    <citation type="journal article" date="2018" name="PLoS Genet.">
        <title>Population sequencing reveals clonal diversity and ancestral inbreeding in the grapevine cultivar Chardonnay.</title>
        <authorList>
            <person name="Roach M.J."/>
            <person name="Johnson D.L."/>
            <person name="Bohlmann J."/>
            <person name="van Vuuren H.J."/>
            <person name="Jones S.J."/>
            <person name="Pretorius I.S."/>
            <person name="Schmidt S.A."/>
            <person name="Borneman A.R."/>
        </authorList>
    </citation>
    <scope>NUCLEOTIDE SEQUENCE [LARGE SCALE GENOMIC DNA]</scope>
    <source>
        <strain evidence="5">cv. Chardonnay</strain>
        <tissue evidence="4">Leaf</tissue>
    </source>
</reference>
<accession>A0A438CQ53</accession>
<dbReference type="InterPro" id="IPR002347">
    <property type="entry name" value="SDR_fam"/>
</dbReference>
<evidence type="ECO:0000313" key="4">
    <source>
        <dbReference type="EMBL" id="RVW25340.1"/>
    </source>
</evidence>
<dbReference type="Gene3D" id="3.40.50.720">
    <property type="entry name" value="NAD(P)-binding Rossmann-like Domain"/>
    <property type="match status" value="1"/>
</dbReference>
<keyword evidence="2" id="KW-0560">Oxidoreductase</keyword>
<dbReference type="Pfam" id="PF13561">
    <property type="entry name" value="adh_short_C2"/>
    <property type="match status" value="1"/>
</dbReference>
<name>A0A438CQ53_VITVI</name>
<evidence type="ECO:0000256" key="2">
    <source>
        <dbReference type="ARBA" id="ARBA00023002"/>
    </source>
</evidence>
<dbReference type="AlphaFoldDB" id="A0A438CQ53"/>